<evidence type="ECO:0000313" key="3">
    <source>
        <dbReference type="Proteomes" id="UP000230340"/>
    </source>
</evidence>
<dbReference type="SUPFAM" id="SSF52091">
    <property type="entry name" value="SpoIIaa-like"/>
    <property type="match status" value="1"/>
</dbReference>
<proteinExistence type="predicted"/>
<dbReference type="Pfam" id="PF01740">
    <property type="entry name" value="STAS"/>
    <property type="match status" value="1"/>
</dbReference>
<dbReference type="GO" id="GO:0043856">
    <property type="term" value="F:anti-sigma factor antagonist activity"/>
    <property type="evidence" value="ECO:0007669"/>
    <property type="project" value="TreeGrafter"/>
</dbReference>
<dbReference type="InterPro" id="IPR036513">
    <property type="entry name" value="STAS_dom_sf"/>
</dbReference>
<evidence type="ECO:0000313" key="2">
    <source>
        <dbReference type="EMBL" id="PIS23216.1"/>
    </source>
</evidence>
<dbReference type="PROSITE" id="PS50801">
    <property type="entry name" value="STAS"/>
    <property type="match status" value="1"/>
</dbReference>
<comment type="caution">
    <text evidence="2">The sequence shown here is derived from an EMBL/GenBank/DDBJ whole genome shotgun (WGS) entry which is preliminary data.</text>
</comment>
<accession>A0A2H0XE54</accession>
<sequence length="112" mass="12538">MKVIRHRIGGTVIRLSGVVNGEVAPQLGSRLRQIADYEKHYRIVVVMSETLSISSRGLAELIGAWKTCRRWNRGDLRLADIHPKIAETLDLTGLNTVLDLPNRSRGRGKLLI</sequence>
<organism evidence="2 3">
    <name type="scientific">candidate division WWE3 bacterium CG08_land_8_20_14_0_20_40_13</name>
    <dbReference type="NCBI Taxonomy" id="1975084"/>
    <lineage>
        <taxon>Bacteria</taxon>
        <taxon>Katanobacteria</taxon>
    </lineage>
</organism>
<name>A0A2H0XE54_UNCKA</name>
<dbReference type="Proteomes" id="UP000230340">
    <property type="component" value="Unassembled WGS sequence"/>
</dbReference>
<gene>
    <name evidence="2" type="ORF">COT49_01155</name>
</gene>
<dbReference type="EMBL" id="PEYT01000008">
    <property type="protein sequence ID" value="PIS23216.1"/>
    <property type="molecule type" value="Genomic_DNA"/>
</dbReference>
<evidence type="ECO:0000259" key="1">
    <source>
        <dbReference type="PROSITE" id="PS50801"/>
    </source>
</evidence>
<dbReference type="InterPro" id="IPR002645">
    <property type="entry name" value="STAS_dom"/>
</dbReference>
<feature type="domain" description="STAS" evidence="1">
    <location>
        <begin position="1"/>
        <end position="112"/>
    </location>
</feature>
<dbReference type="CDD" id="cd07043">
    <property type="entry name" value="STAS_anti-anti-sigma_factors"/>
    <property type="match status" value="1"/>
</dbReference>
<dbReference type="PANTHER" id="PTHR33495">
    <property type="entry name" value="ANTI-SIGMA FACTOR ANTAGONIST TM_1081-RELATED-RELATED"/>
    <property type="match status" value="1"/>
</dbReference>
<dbReference type="PANTHER" id="PTHR33495:SF2">
    <property type="entry name" value="ANTI-SIGMA FACTOR ANTAGONIST TM_1081-RELATED"/>
    <property type="match status" value="1"/>
</dbReference>
<reference evidence="3" key="1">
    <citation type="submission" date="2017-09" db="EMBL/GenBank/DDBJ databases">
        <title>Depth-based differentiation of microbial function through sediment-hosted aquifers and enrichment of novel symbionts in the deep terrestrial subsurface.</title>
        <authorList>
            <person name="Probst A.J."/>
            <person name="Ladd B."/>
            <person name="Jarett J.K."/>
            <person name="Geller-Mcgrath D.E."/>
            <person name="Sieber C.M.K."/>
            <person name="Emerson J.B."/>
            <person name="Anantharaman K."/>
            <person name="Thomas B.C."/>
            <person name="Malmstrom R."/>
            <person name="Stieglmeier M."/>
            <person name="Klingl A."/>
            <person name="Woyke T."/>
            <person name="Ryan C.M."/>
            <person name="Banfield J.F."/>
        </authorList>
    </citation>
    <scope>NUCLEOTIDE SEQUENCE [LARGE SCALE GENOMIC DNA]</scope>
</reference>
<dbReference type="AlphaFoldDB" id="A0A2H0XE54"/>
<protein>
    <recommendedName>
        <fullName evidence="1">STAS domain-containing protein</fullName>
    </recommendedName>
</protein>
<dbReference type="Gene3D" id="3.30.750.24">
    <property type="entry name" value="STAS domain"/>
    <property type="match status" value="1"/>
</dbReference>